<gene>
    <name evidence="1" type="ORF">QAD02_011686</name>
</gene>
<name>A0ACC2P2B4_9HYME</name>
<comment type="caution">
    <text evidence="1">The sequence shown here is derived from an EMBL/GenBank/DDBJ whole genome shotgun (WGS) entry which is preliminary data.</text>
</comment>
<evidence type="ECO:0000313" key="2">
    <source>
        <dbReference type="Proteomes" id="UP001239111"/>
    </source>
</evidence>
<evidence type="ECO:0000313" key="1">
    <source>
        <dbReference type="EMBL" id="KAJ8675900.1"/>
    </source>
</evidence>
<dbReference type="EMBL" id="CM056742">
    <property type="protein sequence ID" value="KAJ8675900.1"/>
    <property type="molecule type" value="Genomic_DNA"/>
</dbReference>
<proteinExistence type="predicted"/>
<accession>A0ACC2P2B4</accession>
<keyword evidence="2" id="KW-1185">Reference proteome</keyword>
<dbReference type="Proteomes" id="UP001239111">
    <property type="component" value="Chromosome 2"/>
</dbReference>
<sequence length="141" mass="14894">MTPVICDTGSASHQVIGGAEQESSLRTTLGDSSREVSLDARSSMDGRQIGEKRRQLAAEISNESVEGSENNDIDENTGSIERSINGSQELQVTGPSGLTRSDTDAGNRVVAPRPEAGSESDSDWDDADDTSSPHGTHVHAR</sequence>
<organism evidence="1 2">
    <name type="scientific">Eretmocerus hayati</name>
    <dbReference type="NCBI Taxonomy" id="131215"/>
    <lineage>
        <taxon>Eukaryota</taxon>
        <taxon>Metazoa</taxon>
        <taxon>Ecdysozoa</taxon>
        <taxon>Arthropoda</taxon>
        <taxon>Hexapoda</taxon>
        <taxon>Insecta</taxon>
        <taxon>Pterygota</taxon>
        <taxon>Neoptera</taxon>
        <taxon>Endopterygota</taxon>
        <taxon>Hymenoptera</taxon>
        <taxon>Apocrita</taxon>
        <taxon>Proctotrupomorpha</taxon>
        <taxon>Chalcidoidea</taxon>
        <taxon>Aphelinidae</taxon>
        <taxon>Aphelininae</taxon>
        <taxon>Eretmocerus</taxon>
    </lineage>
</organism>
<protein>
    <submittedName>
        <fullName evidence="1">Uncharacterized protein</fullName>
    </submittedName>
</protein>
<reference evidence="1" key="1">
    <citation type="submission" date="2023-04" db="EMBL/GenBank/DDBJ databases">
        <title>A chromosome-level genome assembly of the parasitoid wasp Eretmocerus hayati.</title>
        <authorList>
            <person name="Zhong Y."/>
            <person name="Liu S."/>
            <person name="Liu Y."/>
        </authorList>
    </citation>
    <scope>NUCLEOTIDE SEQUENCE</scope>
    <source>
        <strain evidence="1">ZJU_SS_LIU_2023</strain>
    </source>
</reference>